<dbReference type="SUPFAM" id="SSF48431">
    <property type="entry name" value="Lipovitellin-phosvitin complex, superhelical domain"/>
    <property type="match status" value="1"/>
</dbReference>
<comment type="caution">
    <text evidence="3">Lacks conserved residue(s) required for the propagation of feature annotation.</text>
</comment>
<evidence type="ECO:0000256" key="2">
    <source>
        <dbReference type="ARBA" id="ARBA00023180"/>
    </source>
</evidence>
<reference evidence="8" key="1">
    <citation type="journal article" date="2002" name="Science">
        <title>The genome sequence of the malaria mosquito Anopheles gambiae.</title>
        <authorList>
            <person name="Holt R.A."/>
            <person name="Subramanian G.M."/>
            <person name="Halpern A."/>
            <person name="Sutton G.G."/>
            <person name="Charlab R."/>
            <person name="Nusskern D.R."/>
            <person name="Wincker P."/>
            <person name="Clark A.G."/>
            <person name="Ribeiro J.M."/>
            <person name="Wides R."/>
            <person name="Salzberg S.L."/>
            <person name="Loftus B."/>
            <person name="Yandell M."/>
            <person name="Majoros W.H."/>
            <person name="Rusch D.B."/>
            <person name="Lai Z."/>
            <person name="Kraft C.L."/>
            <person name="Abril J.F."/>
            <person name="Anthouard V."/>
            <person name="Arensburger P."/>
            <person name="Atkinson P.W."/>
            <person name="Baden H."/>
            <person name="de Berardinis V."/>
            <person name="Baldwin D."/>
            <person name="Benes V."/>
            <person name="Biedler J."/>
            <person name="Blass C."/>
            <person name="Bolanos R."/>
            <person name="Boscus D."/>
            <person name="Barnstead M."/>
            <person name="Cai S."/>
            <person name="Center A."/>
            <person name="Chaturverdi K."/>
            <person name="Christophides G.K."/>
            <person name="Chrystal M.A."/>
            <person name="Clamp M."/>
            <person name="Cravchik A."/>
            <person name="Curwen V."/>
            <person name="Dana A."/>
            <person name="Delcher A."/>
            <person name="Dew I."/>
            <person name="Evans C.A."/>
            <person name="Flanigan M."/>
            <person name="Grundschober-Freimoser A."/>
            <person name="Friedli L."/>
            <person name="Gu Z."/>
            <person name="Guan P."/>
            <person name="Guigo R."/>
            <person name="Hillenmeyer M.E."/>
            <person name="Hladun S.L."/>
            <person name="Hogan J.R."/>
            <person name="Hong Y.S."/>
            <person name="Hoover J."/>
            <person name="Jaillon O."/>
            <person name="Ke Z."/>
            <person name="Kodira C."/>
            <person name="Kokoza E."/>
            <person name="Koutsos A."/>
            <person name="Letunic I."/>
            <person name="Levitsky A."/>
            <person name="Liang Y."/>
            <person name="Lin J.J."/>
            <person name="Lobo N.F."/>
            <person name="Lopez J.R."/>
            <person name="Malek J.A."/>
            <person name="McIntosh T.C."/>
            <person name="Meister S."/>
            <person name="Miller J."/>
            <person name="Mobarry C."/>
            <person name="Mongin E."/>
            <person name="Murphy S.D."/>
            <person name="O'Brochta D.A."/>
            <person name="Pfannkoch C."/>
            <person name="Qi R."/>
            <person name="Regier M.A."/>
            <person name="Remington K."/>
            <person name="Shao H."/>
            <person name="Sharakhova M.V."/>
            <person name="Sitter C.D."/>
            <person name="Shetty J."/>
            <person name="Smith T.J."/>
            <person name="Strong R."/>
            <person name="Sun J."/>
            <person name="Thomasova D."/>
            <person name="Ton L.Q."/>
            <person name="Topalis P."/>
            <person name="Tu Z."/>
            <person name="Unger M.F."/>
            <person name="Walenz B."/>
            <person name="Wang A."/>
            <person name="Wang J."/>
            <person name="Wang M."/>
            <person name="Wang X."/>
            <person name="Woodford K.J."/>
            <person name="Wortman J.R."/>
            <person name="Wu M."/>
            <person name="Yao A."/>
            <person name="Zdobnov E.M."/>
            <person name="Zhang H."/>
            <person name="Zhao Q."/>
            <person name="Zhao S."/>
            <person name="Zhu S.C."/>
            <person name="Zhimulev I."/>
            <person name="Coluzzi M."/>
            <person name="della Torre A."/>
            <person name="Roth C.W."/>
            <person name="Louis C."/>
            <person name="Kalush F."/>
            <person name="Mural R.J."/>
            <person name="Myers E.W."/>
            <person name="Adams M.D."/>
            <person name="Smith H.O."/>
            <person name="Broder S."/>
            <person name="Gardner M.J."/>
            <person name="Fraser C.M."/>
            <person name="Birney E."/>
            <person name="Bork P."/>
            <person name="Brey P.T."/>
            <person name="Venter J.C."/>
            <person name="Weissenbach J."/>
            <person name="Kafatos F.C."/>
            <person name="Collins F.H."/>
            <person name="Hoffman S.L."/>
        </authorList>
    </citation>
    <scope>NUCLEOTIDE SEQUENCE [LARGE SCALE GENOMIC DNA]</scope>
    <source>
        <strain evidence="8">PEST</strain>
    </source>
</reference>
<evidence type="ECO:0000259" key="7">
    <source>
        <dbReference type="PROSITE" id="PS51233"/>
    </source>
</evidence>
<dbReference type="Pfam" id="PF01347">
    <property type="entry name" value="Vitellogenin_N"/>
    <property type="match status" value="1"/>
</dbReference>
<evidence type="ECO:0000256" key="4">
    <source>
        <dbReference type="SAM" id="Coils"/>
    </source>
</evidence>
<sequence length="3370" mass="371262">MSDGMYFNIQSKRNFIYIVIRSPLYCKMQSLKAILKYNYSHNNIIISILLSTSHRTNKTPSNDATLCHIIESSNKSSKYTFKPGFVYQYDVDSYVQLQQSDKENKQTTLKVDGKVEVYAGDNCQYTLKVVSLTSYAPDGKKTAFGADISKPVQFTLSNDELLPEICTEADDTDFSLNVKRGLISLFQVAQEKSTETDVFGVCQTSFSSYPSGDATVVEKVRDLGNCAYRESLSNSFVTRIVNSKAGIKSTPLLQSSYNAQQTIKGGLLSAVKLSEEYQYLPYLKDKVGVTAKVTTKLTLTGNKAGAAPALGAASEPRTIIFENPDQQPAGNLAVIKQELKSTVESYTNGNVGKKTANLFVELIQLMRYSKKEDLLTLYNQVKAGSVHSNKSLARKVYLDALFRVGTGDAVEAITQLYKNKELTGAQEQKLAFVSLTLVQSMTQDALKAVNKLLDGNPPREAYLSVGSLVSKYCQKHGCQSSDVKEISNKFGAKLGKCQSTSRAQEDVIVAVLKGVRNSDNLVAPLLDKVIQCAGPDASSRVRVAALQAYPAASCNKKIVNAALSTLKDTNEDSEIRIHAYLSLVECPSANVANELKALLDAEKVYQVGSFITSHLASLRASVDPTRDAARQHFGKIRTSNKFPFDVRRYSFNREFSYAVESLGVGASAETSVIYSQKSFLPKSVGLNFTAELFGNGLNVFELEGRQDNLERLVEHYFGPKGFFSGMDMQAAYDLLAEQYQKLSGKAKERFRRGIREDIRALARTVDLHNDALKDFNLDVTMKVFGSELFFLSTGENVPTDPEQFLDKALECFDKMIEGAKKFEHTFEHHALFLDTDLVYTTALGLPLKLSAQGAGVARVDAALELDVKSLVKDYSNAKFNTKFQPSGSFEVTGTMSVDAFNVMTGMQVAVSGHSSGGAAVKFALHDATAYDLTVDALQGKQELVSVNFREVIITRERGNQLITLPAKRQDFGSKFSECFDNLYSVIGVTVCAAHKVDQEELFEVYLEVEPKFHFSGKFDNSNPQHLQLSLSFDTPGSQTKRLTNLRLEGVTAGELYVKATLESPIRNVDFKLGVNNNDKEVALYAVAHNGVEEYLAKIGFQKGASGGRDEYVPIFTIRSPNGDAQVSKFVQTTGKIVVESLDGGKRKYNLENIEWTSPYAPKTTINGHVVSNGERSFDANVDVNVGDVKNNVVGHLDFDLKHVKLDLEKKTPSDANKNFKVNLEVAYTDNSFKNLFSFASGKDFNNPSNKYELSQYAEFELKPEAQGLESLKLENKLQLPKQLIRLDFATNKNKFYLDGEYGYDKYKIAANVDAKYNEKTPGDYDVQLGGSLNKHFFKFFSKRIVEANKSRFSNKLTASTGTKFELNGAVTNRFTSQDGELNLEGSLIAVEKASPYKLSLTVQFSAANVLSNAKVLVDKEEFATYDFKLERGQDPNGKFTFVVKDFFNGNGELKSAKGQGELFALVTFVKQDRKVKLDSKFKVNAPVYDVAADFYYDFEKDNSKKVRFETKNKVTQTSFDSKNKVEVFSEKYELNVQSQGNPKPVDGKFNVKVSLLLPTGRQFGGEFQRDASTKDEKRSGKMAASVYDKQPGGKKRSVEWAGELKDMDVKTKFFDAVHNVKYSDLEGKDVVLDVTLKHAPAGSYKSAAGSLKVSGSLLPQVTELSVVVDEYCEHHAKYHVNGKYGADFTAALVGGYHTGGHGKPATHDLKVDVGAPSYKVGVSSSGKYLQPESDDGVYELDYSGSVDFNGKSASVSTQAKGNYNRGNGKLNLNLPNVDPIAAEGSYTYDAKEEGPFQTNGALKVSYGAGKNFEFTGTAKAPSMDDIQVHATLKSEFENVRSVDLTFKHAKSSDSAYNTKLQLTADDKKFSVENAVVVSETNPSVDFTLGYPGKTVKVSGSYKALGHSAFKADAKVQNLANFDMEANVEANFDSYQTFYVKLYGDAPMLNTNKFSVEVNAKPGSNGKGVNFRASEGGKDILSGFADYSVKEQGKAMVIEGQGNVKLYDKQQTATFKLIREKLSESGMSATLTASVGKFTVLHESRVQPNDFRVKTSVCDEKKKCTKLELLSKLERAAGAFKHEALVSVEVQQMGYEHEFGLSAKTSANGLKFDHTTDVQLKEKNQPKYQYLFYVHPTSAGASLILPTRTVAVEGVLNLPKDKFGPFDGSVSFYLDKKNEPDNKATFAVRGETKMLGSTGVSANGALTFSHPTIKALAIRAKGTLDGDKQTADGSVEFDVFKKAGDKIVAKVRYANSDQSFKGFNITTEASVSSKGLGLKCGFSGHSAMSLATRQASAAGSLTLPFEGYTFGSYFFGSPESFDFLLTRFGDDFVRAHGTYDAKKYRGDLTSTFKFLPNRPVVFESQLNGLSSAKFAFKQDQFFSADGTFGVDKAMVLKVMGEGKPLLNAKVTLDASHFLSTEYNVDEANAKAFLVSLKNQLNADFEVTRADVSQRYAKLAEELNKLSTNLVSALPEFGKFQESYAKQLQKLQEDIMSDPALAEFVKAATKIFQQVSEVFGQLSQVYVESFRKMSALVNDVVAQLMETFNTKVLPALKELSTKVEAIFFNVYEETVKLVVAVFERTVKALKVFEEDFNKIATSVSELFRTFAQTFSKAVQVLEKELKELYKLVQEYFDTFDEFKAVKETFKEYFDGFDRYAYQLLKELLSLVEAVYPMPEVTELTTAINKYITSKLDNKPVNDVEELKTLFVSLVKVLNQAVERLIAGVNVQLSEPTFGSDSFTSFVTFKFLPYVSSIQFSPWNFVRNEKFYSVRDLIHQLRLYAFNPFARVPMFHMHAQLGDGGHFFTFDDKHFTFAGSCSYLLASDLVDGNFSIVADMDGGRLKSVTLVDKDSTVELTAKAVVKYNGKETDLPIHQKDVYVFRKYYTVTVGTKYGAQVMCTTDLKICHFFVSGFYFGRLRGLLGNGNYEPYDDLAVPNGKITEVSTDFANSYKTSQACAAVADHGHDSHDHSSPTCAKFFGSESSLKLCSYLRDQTGYKEACNHAAHDAGEKADEAACGIARLYVSACTLYGIPTVLPSQCEKCSTDEGRSVDLGDWYSVKAPQKKADVVVVVDTSLGTLLGELVQSTINDLRKELKATGISDVNVAVIGYSKTDKYTSLFSNGGKLDYTGKLGQADVSSGPKQCRGLVTGIESVDAFLQLLQKMGEQSRENLGATTEVYALRRAFSYPFRASASKSVLVFRSDSFEIAQPGSAMSAALGMANVKARGIMFNMVAPLKSVGLTNTKDQSKVKSIVGFNERVVYHMNDKKRTLGSAEMKKSLKYDDVVAVSAVERFGGNFFVLQNYAQQKTPKDKKQYISIVAAVLADQLSRTETTNDCVCYLRGGLHPESLCTASDMQVLPPAKKAGGAKG</sequence>
<reference evidence="8" key="2">
    <citation type="submission" date="2002-03" db="EMBL/GenBank/DDBJ databases">
        <authorList>
            <consortium name="The Anopheles Genome Sequencing Consortium"/>
        </authorList>
    </citation>
    <scope>NUCLEOTIDE SEQUENCE</scope>
    <source>
        <strain evidence="8">PEST</strain>
    </source>
</reference>
<dbReference type="eggNOG" id="KOG4338">
    <property type="taxonomic scope" value="Eukaryota"/>
</dbReference>
<feature type="coiled-coil region" evidence="4">
    <location>
        <begin position="2609"/>
        <end position="2636"/>
    </location>
</feature>
<dbReference type="FunCoup" id="Q7PUR8">
    <property type="interactions" value="55"/>
</dbReference>
<dbReference type="Gene3D" id="1.25.10.20">
    <property type="entry name" value="Vitellinogen, superhelical"/>
    <property type="match status" value="1"/>
</dbReference>
<dbReference type="PaxDb" id="7165-AGAP001826-PA"/>
<dbReference type="SMART" id="SM00216">
    <property type="entry name" value="VWD"/>
    <property type="match status" value="1"/>
</dbReference>
<evidence type="ECO:0000313" key="8">
    <source>
        <dbReference type="EMBL" id="EAA01116.6"/>
    </source>
</evidence>
<dbReference type="Gene3D" id="2.30.230.10">
    <property type="entry name" value="Lipovitellin, beta-sheet shell regions, chain A"/>
    <property type="match status" value="1"/>
</dbReference>
<dbReference type="InParanoid" id="Q7PUR8"/>
<dbReference type="InterPro" id="IPR050733">
    <property type="entry name" value="Vitellogenin/Apolipophorin"/>
</dbReference>
<dbReference type="InterPro" id="IPR015816">
    <property type="entry name" value="Vitellinogen_b-sht_N"/>
</dbReference>
<gene>
    <name evidence="8" type="ORF">AgaP_AGAP001826</name>
</gene>
<dbReference type="PhylomeDB" id="Q7PUR8"/>
<dbReference type="Gene3D" id="2.20.50.20">
    <property type="entry name" value="Lipovitellin. Chain A, domain 3"/>
    <property type="match status" value="1"/>
</dbReference>
<evidence type="ECO:0000256" key="1">
    <source>
        <dbReference type="ARBA" id="ARBA00022729"/>
    </source>
</evidence>
<dbReference type="InterPro" id="IPR001747">
    <property type="entry name" value="Vitellogenin_N"/>
</dbReference>
<dbReference type="PANTHER" id="PTHR23345">
    <property type="entry name" value="VITELLOGENIN-RELATED"/>
    <property type="match status" value="1"/>
</dbReference>
<reference evidence="8" key="4">
    <citation type="journal article" date="2007" name="Genome Biol.">
        <title>Update of the Anopheles gambiae PEST genome assembly.</title>
        <authorList>
            <person name="Sharakhova M.V."/>
            <person name="Hammond M.P."/>
            <person name="Lobo N.F."/>
            <person name="Krzywinski J."/>
            <person name="Unger M.F."/>
            <person name="Hillenmeyer M.E."/>
            <person name="Bruggner R.V."/>
            <person name="Birney E."/>
            <person name="Collins F.H."/>
        </authorList>
    </citation>
    <scope>NUCLEOTIDE SEQUENCE</scope>
    <source>
        <strain evidence="8">PEST</strain>
    </source>
</reference>
<dbReference type="InterPro" id="IPR001846">
    <property type="entry name" value="VWF_type-D"/>
</dbReference>
<dbReference type="EMBL" id="AAAB01008987">
    <property type="protein sequence ID" value="EAA01116.6"/>
    <property type="molecule type" value="Genomic_DNA"/>
</dbReference>
<evidence type="ECO:0000259" key="6">
    <source>
        <dbReference type="PROSITE" id="PS51211"/>
    </source>
</evidence>
<dbReference type="VEuPathDB" id="VectorBase:AGAMI1_002042"/>
<dbReference type="PANTHER" id="PTHR23345:SF36">
    <property type="entry name" value="APOLIPOPHORINS"/>
    <property type="match status" value="1"/>
</dbReference>
<dbReference type="SMART" id="SM00638">
    <property type="entry name" value="LPD_N"/>
    <property type="match status" value="1"/>
</dbReference>
<dbReference type="SUPFAM" id="SSF56968">
    <property type="entry name" value="Lipovitellin-phosvitin complex, beta-sheet shell regions"/>
    <property type="match status" value="2"/>
</dbReference>
<comment type="caution">
    <text evidence="8">The sequence shown here is derived from an EMBL/GenBank/DDBJ whole genome shotgun (WGS) entry which is preliminary data.</text>
</comment>
<dbReference type="InterPro" id="IPR011030">
    <property type="entry name" value="Lipovitellin_superhlx_dom"/>
</dbReference>
<proteinExistence type="predicted"/>
<feature type="compositionally biased region" description="Basic and acidic residues" evidence="5">
    <location>
        <begin position="1568"/>
        <end position="1579"/>
    </location>
</feature>
<dbReference type="GO" id="GO:0005319">
    <property type="term" value="F:lipid transporter activity"/>
    <property type="evidence" value="ECO:0007669"/>
    <property type="project" value="InterPro"/>
</dbReference>
<feature type="domain" description="Vitellogenin" evidence="6">
    <location>
        <begin position="81"/>
        <end position="684"/>
    </location>
</feature>
<keyword evidence="1" id="KW-0732">Signal</keyword>
<dbReference type="Pfam" id="PF09172">
    <property type="entry name" value="Vit_open_b-sht"/>
    <property type="match status" value="1"/>
</dbReference>
<dbReference type="VEuPathDB" id="VectorBase:AGAP001826"/>
<dbReference type="OMA" id="MTWTILE"/>
<feature type="domain" description="VWFD" evidence="7">
    <location>
        <begin position="2794"/>
        <end position="2958"/>
    </location>
</feature>
<dbReference type="InterPro" id="IPR015819">
    <property type="entry name" value="Lipid_transp_b-sht_shell"/>
</dbReference>
<dbReference type="InterPro" id="IPR015255">
    <property type="entry name" value="Vitellinogen_open_b-sht"/>
</dbReference>
<dbReference type="InterPro" id="IPR015817">
    <property type="entry name" value="Vitellinogen_open_b-sht_sub1"/>
</dbReference>
<dbReference type="ExpressionAtlas" id="Q7PUR8">
    <property type="expression patterns" value="differential"/>
</dbReference>
<accession>Q7PUR8</accession>
<evidence type="ECO:0000256" key="5">
    <source>
        <dbReference type="SAM" id="MobiDB-lite"/>
    </source>
</evidence>
<reference evidence="8" key="5">
    <citation type="submission" date="2011-05" db="EMBL/GenBank/DDBJ databases">
        <authorList>
            <consortium name="VectorBase"/>
        </authorList>
    </citation>
    <scope>NUCLEOTIDE SEQUENCE</scope>
    <source>
        <strain evidence="8">PEST</strain>
    </source>
</reference>
<name>Q7PUR8_ANOGA</name>
<protein>
    <submittedName>
        <fullName evidence="8">AGAP001826-PA</fullName>
    </submittedName>
</protein>
<evidence type="ECO:0000256" key="3">
    <source>
        <dbReference type="PROSITE-ProRule" id="PRU00557"/>
    </source>
</evidence>
<feature type="region of interest" description="Disordered" evidence="5">
    <location>
        <begin position="1568"/>
        <end position="1594"/>
    </location>
</feature>
<dbReference type="Gene3D" id="2.20.80.10">
    <property type="entry name" value="Lipovitellin-phosvitin complex, chain A, domain 4"/>
    <property type="match status" value="1"/>
</dbReference>
<dbReference type="STRING" id="7165.Q7PUR8"/>
<dbReference type="SMART" id="SM01169">
    <property type="entry name" value="DUF1943"/>
    <property type="match status" value="1"/>
</dbReference>
<dbReference type="PROSITE" id="PS51233">
    <property type="entry name" value="VWFD"/>
    <property type="match status" value="1"/>
</dbReference>
<dbReference type="PROSITE" id="PS51211">
    <property type="entry name" value="VITELLOGENIN"/>
    <property type="match status" value="1"/>
</dbReference>
<dbReference type="Pfam" id="PF00094">
    <property type="entry name" value="VWD"/>
    <property type="match status" value="1"/>
</dbReference>
<organism evidence="8">
    <name type="scientific">Anopheles gambiae</name>
    <name type="common">African malaria mosquito</name>
    <dbReference type="NCBI Taxonomy" id="7165"/>
    <lineage>
        <taxon>Eukaryota</taxon>
        <taxon>Metazoa</taxon>
        <taxon>Ecdysozoa</taxon>
        <taxon>Arthropoda</taxon>
        <taxon>Hexapoda</taxon>
        <taxon>Insecta</taxon>
        <taxon>Pterygota</taxon>
        <taxon>Neoptera</taxon>
        <taxon>Endopterygota</taxon>
        <taxon>Diptera</taxon>
        <taxon>Nematocera</taxon>
        <taxon>Culicoidea</taxon>
        <taxon>Culicidae</taxon>
        <taxon>Anophelinae</taxon>
        <taxon>Anopheles</taxon>
    </lineage>
</organism>
<keyword evidence="4" id="KW-0175">Coiled coil</keyword>
<dbReference type="HOGENOM" id="CLU_225812_0_0_1"/>
<keyword evidence="2" id="KW-0325">Glycoprotein</keyword>
<reference evidence="8" key="3">
    <citation type="journal article" date="2004" name="Trends Parasitol.">
        <title>The Anopheles gambiae genome: an update.</title>
        <authorList>
            <person name="Mongin E."/>
            <person name="Louis C."/>
            <person name="Holt R.A."/>
            <person name="Birney E."/>
            <person name="Collins F.H."/>
        </authorList>
    </citation>
    <scope>NUCLEOTIDE SEQUENCE</scope>
    <source>
        <strain evidence="8">PEST</strain>
    </source>
</reference>